<dbReference type="EMBL" id="JAIEZQ010000003">
    <property type="protein sequence ID" value="MBY9076600.1"/>
    <property type="molecule type" value="Genomic_DNA"/>
</dbReference>
<feature type="chain" id="PRO_5046661377" description="CEMIP beta-helix domain-containing protein" evidence="2">
    <location>
        <begin position="21"/>
        <end position="558"/>
    </location>
</feature>
<feature type="domain" description="CEMIP beta-helix" evidence="3">
    <location>
        <begin position="272"/>
        <end position="322"/>
    </location>
</feature>
<organism evidence="4 5">
    <name type="scientific">Nocardioides jiangsuensis</name>
    <dbReference type="NCBI Taxonomy" id="2866161"/>
    <lineage>
        <taxon>Bacteria</taxon>
        <taxon>Bacillati</taxon>
        <taxon>Actinomycetota</taxon>
        <taxon>Actinomycetes</taxon>
        <taxon>Propionibacteriales</taxon>
        <taxon>Nocardioidaceae</taxon>
        <taxon>Nocardioides</taxon>
    </lineage>
</organism>
<evidence type="ECO:0000313" key="5">
    <source>
        <dbReference type="Proteomes" id="UP000754710"/>
    </source>
</evidence>
<keyword evidence="2" id="KW-0732">Signal</keyword>
<name>A0ABS7RRJ5_9ACTN</name>
<dbReference type="PROSITE" id="PS51318">
    <property type="entry name" value="TAT"/>
    <property type="match status" value="1"/>
</dbReference>
<proteinExistence type="predicted"/>
<evidence type="ECO:0000256" key="2">
    <source>
        <dbReference type="SAM" id="SignalP"/>
    </source>
</evidence>
<dbReference type="Gene3D" id="2.160.20.10">
    <property type="entry name" value="Single-stranded right-handed beta-helix, Pectin lyase-like"/>
    <property type="match status" value="1"/>
</dbReference>
<keyword evidence="5" id="KW-1185">Reference proteome</keyword>
<feature type="compositionally biased region" description="Low complexity" evidence="1">
    <location>
        <begin position="171"/>
        <end position="181"/>
    </location>
</feature>
<dbReference type="InterPro" id="IPR011050">
    <property type="entry name" value="Pectin_lyase_fold/virulence"/>
</dbReference>
<dbReference type="SUPFAM" id="SSF51126">
    <property type="entry name" value="Pectin lyase-like"/>
    <property type="match status" value="1"/>
</dbReference>
<dbReference type="InterPro" id="IPR055401">
    <property type="entry name" value="CEMIP_beta-hel_dom"/>
</dbReference>
<sequence>MRRRTFLQGVAGTAAGLALAACTADRVSTAPARRLVVAHGATTLSGTVEAAAVDVAAGAVLELDPDVSTTLTVTGNVVVEGLLRMRPRRPDVVHTLRFRDVDESRFVGGGGYPVATDVGLWVVGAGALDLAGTPRAGWNRTGRDPSWRAGDLLLRAPQDRGDFATYRTHTPGVPVPVVEGPDGSRHPTEVFDLTRNVVVEGAPGARAHVFVSSTSPQRVRHVLFRWLGPRRRVAQDAFHHAGVTPGRLGASTEAEYPPGYFSAASAAASEPVLGRYPLHFHHCGEGSRGTLVEGCVVRDSSRAFVPHGSHGITLRDCVAFRIRDDAYWWDERHPTDDLLWEHCAAFDVRHDPVGSGSPAGFLLGLGRGTTIRDCVAVGVHGGTGAAGFAWPAFASDRPDNQWVARDLVAHNCAGDGLYVWQDDNRPHRVADVVGYRNGGSGLVHGAHRNGYRYAGVVLFDNAYADLYHLALNRDDAAGEGQRWTGVWAPHLLLGAHGQDARRPVRFLDAHVERLTVDETGQGAGAYELHADLAPSAVTVLQQRSRIELVGPDGSAGTV</sequence>
<evidence type="ECO:0000259" key="3">
    <source>
        <dbReference type="Pfam" id="PF24606"/>
    </source>
</evidence>
<evidence type="ECO:0000313" key="4">
    <source>
        <dbReference type="EMBL" id="MBY9076600.1"/>
    </source>
</evidence>
<dbReference type="InterPro" id="IPR012334">
    <property type="entry name" value="Pectin_lyas_fold"/>
</dbReference>
<dbReference type="InterPro" id="IPR006311">
    <property type="entry name" value="TAT_signal"/>
</dbReference>
<gene>
    <name evidence="4" type="ORF">K1X13_17335</name>
</gene>
<feature type="region of interest" description="Disordered" evidence="1">
    <location>
        <begin position="165"/>
        <end position="184"/>
    </location>
</feature>
<dbReference type="Proteomes" id="UP000754710">
    <property type="component" value="Unassembled WGS sequence"/>
</dbReference>
<dbReference type="RefSeq" id="WP_221026395.1">
    <property type="nucleotide sequence ID" value="NZ_JAIEZQ010000003.1"/>
</dbReference>
<dbReference type="Pfam" id="PF24606">
    <property type="entry name" value="CEMIP_beta-hel"/>
    <property type="match status" value="1"/>
</dbReference>
<protein>
    <recommendedName>
        <fullName evidence="3">CEMIP beta-helix domain-containing protein</fullName>
    </recommendedName>
</protein>
<accession>A0ABS7RRJ5</accession>
<comment type="caution">
    <text evidence="4">The sequence shown here is derived from an EMBL/GenBank/DDBJ whole genome shotgun (WGS) entry which is preliminary data.</text>
</comment>
<dbReference type="PROSITE" id="PS51257">
    <property type="entry name" value="PROKAR_LIPOPROTEIN"/>
    <property type="match status" value="1"/>
</dbReference>
<evidence type="ECO:0000256" key="1">
    <source>
        <dbReference type="SAM" id="MobiDB-lite"/>
    </source>
</evidence>
<feature type="signal peptide" evidence="2">
    <location>
        <begin position="1"/>
        <end position="20"/>
    </location>
</feature>
<reference evidence="4 5" key="1">
    <citation type="submission" date="2021-08" db="EMBL/GenBank/DDBJ databases">
        <title>Nocardioides bacterium WL0053 sp. nov., isolated from the sediment.</title>
        <authorList>
            <person name="Wang L."/>
            <person name="Zhang D."/>
            <person name="Zhang A."/>
        </authorList>
    </citation>
    <scope>NUCLEOTIDE SEQUENCE [LARGE SCALE GENOMIC DNA]</scope>
    <source>
        <strain evidence="4 5">WL0053</strain>
    </source>
</reference>